<sequence>MVESLLHCQLSSLVTPTHSGVLCLWGEEEAYSHVEVEYGQPIRVKTRGNSPLIDSFTKLDMVQKTRSSNFTGGEATGASWTSKVMGVKLMKEVPSTLAQDAVEGAADDEWDD</sequence>
<comment type="caution">
    <text evidence="3">The sequence shown here is derived from an EMBL/GenBank/DDBJ whole genome shotgun (WGS) entry which is preliminary data.</text>
</comment>
<protein>
    <recommendedName>
        <fullName evidence="2">Arpin</fullName>
    </recommendedName>
</protein>
<name>A0AA35RWY1_GEOBA</name>
<dbReference type="InterPro" id="IPR018889">
    <property type="entry name" value="Arpin"/>
</dbReference>
<dbReference type="PANTHER" id="PTHR31199">
    <property type="entry name" value="ARPIN"/>
    <property type="match status" value="1"/>
</dbReference>
<organism evidence="3 4">
    <name type="scientific">Geodia barretti</name>
    <name type="common">Barrett's horny sponge</name>
    <dbReference type="NCBI Taxonomy" id="519541"/>
    <lineage>
        <taxon>Eukaryota</taxon>
        <taxon>Metazoa</taxon>
        <taxon>Porifera</taxon>
        <taxon>Demospongiae</taxon>
        <taxon>Heteroscleromorpha</taxon>
        <taxon>Tetractinellida</taxon>
        <taxon>Astrophorina</taxon>
        <taxon>Geodiidae</taxon>
        <taxon>Geodia</taxon>
    </lineage>
</organism>
<evidence type="ECO:0000313" key="4">
    <source>
        <dbReference type="Proteomes" id="UP001174909"/>
    </source>
</evidence>
<reference evidence="3" key="1">
    <citation type="submission" date="2023-03" db="EMBL/GenBank/DDBJ databases">
        <authorList>
            <person name="Steffen K."/>
            <person name="Cardenas P."/>
        </authorList>
    </citation>
    <scope>NUCLEOTIDE SEQUENCE</scope>
</reference>
<gene>
    <name evidence="3" type="ORF">GBAR_LOCUS10732</name>
</gene>
<dbReference type="AlphaFoldDB" id="A0AA35RWY1"/>
<evidence type="ECO:0000256" key="2">
    <source>
        <dbReference type="ARBA" id="ARBA00019314"/>
    </source>
</evidence>
<accession>A0AA35RWY1</accession>
<proteinExistence type="inferred from homology"/>
<dbReference type="EMBL" id="CASHTH010001654">
    <property type="protein sequence ID" value="CAI8017766.1"/>
    <property type="molecule type" value="Genomic_DNA"/>
</dbReference>
<keyword evidence="4" id="KW-1185">Reference proteome</keyword>
<dbReference type="PANTHER" id="PTHR31199:SF1">
    <property type="entry name" value="ARPIN"/>
    <property type="match status" value="1"/>
</dbReference>
<dbReference type="Proteomes" id="UP001174909">
    <property type="component" value="Unassembled WGS sequence"/>
</dbReference>
<dbReference type="GO" id="GO:0051126">
    <property type="term" value="P:negative regulation of actin nucleation"/>
    <property type="evidence" value="ECO:0007669"/>
    <property type="project" value="InterPro"/>
</dbReference>
<evidence type="ECO:0000256" key="1">
    <source>
        <dbReference type="ARBA" id="ARBA00008453"/>
    </source>
</evidence>
<evidence type="ECO:0000313" key="3">
    <source>
        <dbReference type="EMBL" id="CAI8017766.1"/>
    </source>
</evidence>
<comment type="similarity">
    <text evidence="1">Belongs to the Arpin family.</text>
</comment>
<dbReference type="Pfam" id="PF10574">
    <property type="entry name" value="UPF0552"/>
    <property type="match status" value="1"/>
</dbReference>